<dbReference type="InterPro" id="IPR008930">
    <property type="entry name" value="Terpenoid_cyclase/PrenylTrfase"/>
</dbReference>
<sequence length="414" mass="46228">MVDTQAKELPVFRDLLMTQAYATISRDLLLPVRLNIDQSWLLGILSHPMYQNDPYLPSAYASFAAIEPDSKGPVNTMLHQVVVQQHVTNTFSKSLGSVPQVLIAISWATLLRDESIPFRKTTAFTRSLKHLATETGGYNIFSNVVMDPQITYQLRTLFNLQSGMRKVPQDIIRSQLPGGLFGWNGPAPSDPMDSYWALRIVQALNDPIPISLRRYFEEYKLPIDTQGAITDALYWNDARKLLKLSLAPQSLARVTGLTNKLIRLRIFSLSSATYQIARKDLKSSVALLAMPNHLALQNIFLILRSVNALHYPLPTTLKMRVVSFIQGLQKPDGGYGPPMLNTGDLQDTYYCAATLRDLGSKPRNTKGLLLFLRTQQNRYGGYAASGAGSPSELSNTFYGVETQLMLSHHNKGVR</sequence>
<dbReference type="Gene3D" id="1.50.10.20">
    <property type="match status" value="1"/>
</dbReference>
<gene>
    <name evidence="1" type="ORF">BXT84_12700</name>
</gene>
<evidence type="ECO:0000313" key="2">
    <source>
        <dbReference type="Proteomes" id="UP000325292"/>
    </source>
</evidence>
<keyword evidence="2" id="KW-1185">Reference proteome</keyword>
<evidence type="ECO:0008006" key="3">
    <source>
        <dbReference type="Google" id="ProtNLM"/>
    </source>
</evidence>
<dbReference type="SUPFAM" id="SSF48239">
    <property type="entry name" value="Terpenoid cyclases/Protein prenyltransferases"/>
    <property type="match status" value="1"/>
</dbReference>
<protein>
    <recommendedName>
        <fullName evidence="3">Squalene cyclase C-terminal domain-containing protein</fullName>
    </recommendedName>
</protein>
<name>A0ABN5H261_9FIRM</name>
<reference evidence="1 2" key="1">
    <citation type="journal article" date="2019" name="Sci. Rep.">
        <title>Sulfobacillus thermotolerans: new insights into resistance and metabolic capacities of acidophilic chemolithotrophs.</title>
        <authorList>
            <person name="Panyushkina A.E."/>
            <person name="Babenko V.V."/>
            <person name="Nikitina A.S."/>
            <person name="Selezneva O.V."/>
            <person name="Tsaplina I.A."/>
            <person name="Letarova M.A."/>
            <person name="Kostryukova E.S."/>
            <person name="Letarov A.V."/>
        </authorList>
    </citation>
    <scope>NUCLEOTIDE SEQUENCE [LARGE SCALE GENOMIC DNA]</scope>
    <source>
        <strain evidence="1 2">Kr1</strain>
    </source>
</reference>
<evidence type="ECO:0000313" key="1">
    <source>
        <dbReference type="EMBL" id="AUW94700.1"/>
    </source>
</evidence>
<dbReference type="EMBL" id="CP019454">
    <property type="protein sequence ID" value="AUW94700.1"/>
    <property type="molecule type" value="Genomic_DNA"/>
</dbReference>
<organism evidence="1 2">
    <name type="scientific">Sulfobacillus thermotolerans</name>
    <dbReference type="NCBI Taxonomy" id="338644"/>
    <lineage>
        <taxon>Bacteria</taxon>
        <taxon>Bacillati</taxon>
        <taxon>Bacillota</taxon>
        <taxon>Clostridia</taxon>
        <taxon>Eubacteriales</taxon>
        <taxon>Clostridiales Family XVII. Incertae Sedis</taxon>
        <taxon>Sulfobacillus</taxon>
    </lineage>
</organism>
<dbReference type="Proteomes" id="UP000325292">
    <property type="component" value="Chromosome"/>
</dbReference>
<proteinExistence type="predicted"/>
<accession>A0ABN5H261</accession>